<accession>A0AA47MG34</accession>
<dbReference type="EMBL" id="JAOPHQ010004382">
    <property type="protein sequence ID" value="KAK0139427.1"/>
    <property type="molecule type" value="Genomic_DNA"/>
</dbReference>
<protein>
    <submittedName>
        <fullName evidence="1">Uncharacterized protein</fullName>
    </submittedName>
</protein>
<proteinExistence type="predicted"/>
<dbReference type="PANTHER" id="PTHR33480:SF5">
    <property type="entry name" value="SI:DKEY-51D8.9"/>
    <property type="match status" value="1"/>
</dbReference>
<comment type="caution">
    <text evidence="1">The sequence shown here is derived from an EMBL/GenBank/DDBJ whole genome shotgun (WGS) entry which is preliminary data.</text>
</comment>
<dbReference type="AlphaFoldDB" id="A0AA47MG34"/>
<dbReference type="Proteomes" id="UP001174136">
    <property type="component" value="Unassembled WGS sequence"/>
</dbReference>
<sequence>MGASVVAPGCCGGKSALRRVQDRALSFKTTNIFYFANLGKKPAIRRPWTPEECAAIKRQLRRFLIMNITPGKADCEKCLSAEPKALKNRDWKAVKYFVKNRSYELRKK</sequence>
<gene>
    <name evidence="1" type="ORF">N1851_023856</name>
</gene>
<keyword evidence="2" id="KW-1185">Reference proteome</keyword>
<organism evidence="1 2">
    <name type="scientific">Merluccius polli</name>
    <name type="common">Benguela hake</name>
    <name type="synonym">Merluccius cadenati</name>
    <dbReference type="NCBI Taxonomy" id="89951"/>
    <lineage>
        <taxon>Eukaryota</taxon>
        <taxon>Metazoa</taxon>
        <taxon>Chordata</taxon>
        <taxon>Craniata</taxon>
        <taxon>Vertebrata</taxon>
        <taxon>Euteleostomi</taxon>
        <taxon>Actinopterygii</taxon>
        <taxon>Neopterygii</taxon>
        <taxon>Teleostei</taxon>
        <taxon>Neoteleostei</taxon>
        <taxon>Acanthomorphata</taxon>
        <taxon>Zeiogadaria</taxon>
        <taxon>Gadariae</taxon>
        <taxon>Gadiformes</taxon>
        <taxon>Gadoidei</taxon>
        <taxon>Merlucciidae</taxon>
        <taxon>Merluccius</taxon>
    </lineage>
</organism>
<dbReference type="PANTHER" id="PTHR33480">
    <property type="entry name" value="SET DOMAIN-CONTAINING PROTEIN-RELATED"/>
    <property type="match status" value="1"/>
</dbReference>
<evidence type="ECO:0000313" key="1">
    <source>
        <dbReference type="EMBL" id="KAK0139427.1"/>
    </source>
</evidence>
<evidence type="ECO:0000313" key="2">
    <source>
        <dbReference type="Proteomes" id="UP001174136"/>
    </source>
</evidence>
<name>A0AA47MG34_MERPO</name>
<reference evidence="1" key="1">
    <citation type="journal article" date="2023" name="Front. Mar. Sci.">
        <title>A new Merluccius polli reference genome to investigate the effects of global change in West African waters.</title>
        <authorList>
            <person name="Mateo J.L."/>
            <person name="Blanco-Fernandez C."/>
            <person name="Garcia-Vazquez E."/>
            <person name="Machado-Schiaffino G."/>
        </authorList>
    </citation>
    <scope>NUCLEOTIDE SEQUENCE</scope>
    <source>
        <strain evidence="1">C29</strain>
        <tissue evidence="1">Fin</tissue>
    </source>
</reference>